<reference evidence="4" key="1">
    <citation type="submission" date="2017-11" db="EMBL/GenBank/DDBJ databases">
        <authorList>
            <person name="Kuznetsova I."/>
            <person name="Sazanova A."/>
            <person name="Chirak E."/>
            <person name="Safronova V."/>
            <person name="Willems A."/>
        </authorList>
    </citation>
    <scope>NUCLEOTIDE SEQUENCE [LARGE SCALE GENOMIC DNA]</scope>
    <source>
        <strain evidence="4">CCBAU 03422</strain>
    </source>
</reference>
<keyword evidence="1 2" id="KW-0732">Signal</keyword>
<name>A0A2P7BKP7_9HYPH</name>
<dbReference type="CDD" id="cd16325">
    <property type="entry name" value="LolA"/>
    <property type="match status" value="1"/>
</dbReference>
<proteinExistence type="predicted"/>
<feature type="signal peptide" evidence="2">
    <location>
        <begin position="1"/>
        <end position="43"/>
    </location>
</feature>
<evidence type="ECO:0000313" key="4">
    <source>
        <dbReference type="Proteomes" id="UP000241764"/>
    </source>
</evidence>
<evidence type="ECO:0008006" key="5">
    <source>
        <dbReference type="Google" id="ProtNLM"/>
    </source>
</evidence>
<dbReference type="InterPro" id="IPR029046">
    <property type="entry name" value="LolA/LolB/LppX"/>
</dbReference>
<feature type="chain" id="PRO_5015176811" description="Outer membrane lipoprotein carrier protein LolA" evidence="2">
    <location>
        <begin position="44"/>
        <end position="222"/>
    </location>
</feature>
<protein>
    <recommendedName>
        <fullName evidence="5">Outer membrane lipoprotein carrier protein LolA</fullName>
    </recommendedName>
</protein>
<sequence>MTQTKAPVRTVGSLARASAVASMIGMALLGGAAALTTPAFAQAAPAGIGAAQEIANKFSSVKTLTGNFVQFGPRGEQTEGTFYIERPGKIRFNYNKPSPIRVISDGDSVVINNRKLDTWDLYPLSKTPLKLLLSDQINLSGGRVKSVKQEPDMTTIVLGDKSVFGNSTITMMFDPKSYDLRQWTITDAQGLDTTVMITNVRTGVRFAADMFKIDYTRIAMKK</sequence>
<dbReference type="RefSeq" id="WP_106662095.1">
    <property type="nucleotide sequence ID" value="NZ_PGGM01000001.1"/>
</dbReference>
<dbReference type="SUPFAM" id="SSF89392">
    <property type="entry name" value="Prokaryotic lipoproteins and lipoprotein localization factors"/>
    <property type="match status" value="1"/>
</dbReference>
<organism evidence="3 4">
    <name type="scientific">Phyllobacterium sophorae</name>
    <dbReference type="NCBI Taxonomy" id="1520277"/>
    <lineage>
        <taxon>Bacteria</taxon>
        <taxon>Pseudomonadati</taxon>
        <taxon>Pseudomonadota</taxon>
        <taxon>Alphaproteobacteria</taxon>
        <taxon>Hyphomicrobiales</taxon>
        <taxon>Phyllobacteriaceae</taxon>
        <taxon>Phyllobacterium</taxon>
    </lineage>
</organism>
<evidence type="ECO:0000313" key="3">
    <source>
        <dbReference type="EMBL" id="PSH67025.1"/>
    </source>
</evidence>
<gene>
    <name evidence="3" type="ORF">CU103_01205</name>
</gene>
<dbReference type="PANTHER" id="PTHR35869:SF1">
    <property type="entry name" value="OUTER-MEMBRANE LIPOPROTEIN CARRIER PROTEIN"/>
    <property type="match status" value="1"/>
</dbReference>
<dbReference type="Proteomes" id="UP000241764">
    <property type="component" value="Unassembled WGS sequence"/>
</dbReference>
<dbReference type="AlphaFoldDB" id="A0A2P7BKP7"/>
<dbReference type="OrthoDB" id="9800501at2"/>
<dbReference type="Gene3D" id="2.50.20.10">
    <property type="entry name" value="Lipoprotein localisation LolA/LolB/LppX"/>
    <property type="match status" value="1"/>
</dbReference>
<dbReference type="Pfam" id="PF03548">
    <property type="entry name" value="LolA"/>
    <property type="match status" value="1"/>
</dbReference>
<evidence type="ECO:0000256" key="1">
    <source>
        <dbReference type="ARBA" id="ARBA00022729"/>
    </source>
</evidence>
<dbReference type="InterPro" id="IPR004564">
    <property type="entry name" value="OM_lipoprot_carrier_LolA-like"/>
</dbReference>
<accession>A0A2P7BKP7</accession>
<dbReference type="PANTHER" id="PTHR35869">
    <property type="entry name" value="OUTER-MEMBRANE LIPOPROTEIN CARRIER PROTEIN"/>
    <property type="match status" value="1"/>
</dbReference>
<dbReference type="EMBL" id="PGGM01000001">
    <property type="protein sequence ID" value="PSH67025.1"/>
    <property type="molecule type" value="Genomic_DNA"/>
</dbReference>
<comment type="caution">
    <text evidence="3">The sequence shown here is derived from an EMBL/GenBank/DDBJ whole genome shotgun (WGS) entry which is preliminary data.</text>
</comment>
<keyword evidence="4" id="KW-1185">Reference proteome</keyword>
<evidence type="ECO:0000256" key="2">
    <source>
        <dbReference type="SAM" id="SignalP"/>
    </source>
</evidence>